<accession>A0A0E0PP89</accession>
<feature type="region of interest" description="Disordered" evidence="1">
    <location>
        <begin position="1"/>
        <end position="28"/>
    </location>
</feature>
<protein>
    <submittedName>
        <fullName evidence="2">Uncharacterized protein</fullName>
    </submittedName>
</protein>
<reference evidence="2" key="2">
    <citation type="submission" date="2015-06" db="UniProtKB">
        <authorList>
            <consortium name="EnsemblPlants"/>
        </authorList>
    </citation>
    <scope>IDENTIFICATION</scope>
</reference>
<keyword evidence="3" id="KW-1185">Reference proteome</keyword>
<name>A0A0E0PP89_ORYRU</name>
<dbReference type="HOGENOM" id="CLU_2744339_0_0_1"/>
<dbReference type="OMA" id="DGANPRC"/>
<dbReference type="Proteomes" id="UP000008022">
    <property type="component" value="Unassembled WGS sequence"/>
</dbReference>
<dbReference type="Gramene" id="ORUFI05G22220.1">
    <property type="protein sequence ID" value="ORUFI05G22220.1"/>
    <property type="gene ID" value="ORUFI05G22220"/>
</dbReference>
<proteinExistence type="predicted"/>
<reference evidence="3" key="1">
    <citation type="submission" date="2013-06" db="EMBL/GenBank/DDBJ databases">
        <authorList>
            <person name="Zhao Q."/>
        </authorList>
    </citation>
    <scope>NUCLEOTIDE SEQUENCE</scope>
    <source>
        <strain evidence="3">cv. W1943</strain>
    </source>
</reference>
<sequence>MPFSSIELKNGLKPSRIPVPDDAGGAKSRGLTESFAADLTDGANPRCGIRWKAIGRTRSAPRLNSFIVNARIY</sequence>
<evidence type="ECO:0000313" key="2">
    <source>
        <dbReference type="EnsemblPlants" id="ORUFI05G22220.1"/>
    </source>
</evidence>
<evidence type="ECO:0000256" key="1">
    <source>
        <dbReference type="SAM" id="MobiDB-lite"/>
    </source>
</evidence>
<organism evidence="2 3">
    <name type="scientific">Oryza rufipogon</name>
    <name type="common">Brownbeard rice</name>
    <name type="synonym">Asian wild rice</name>
    <dbReference type="NCBI Taxonomy" id="4529"/>
    <lineage>
        <taxon>Eukaryota</taxon>
        <taxon>Viridiplantae</taxon>
        <taxon>Streptophyta</taxon>
        <taxon>Embryophyta</taxon>
        <taxon>Tracheophyta</taxon>
        <taxon>Spermatophyta</taxon>
        <taxon>Magnoliopsida</taxon>
        <taxon>Liliopsida</taxon>
        <taxon>Poales</taxon>
        <taxon>Poaceae</taxon>
        <taxon>BOP clade</taxon>
        <taxon>Oryzoideae</taxon>
        <taxon>Oryzeae</taxon>
        <taxon>Oryzinae</taxon>
        <taxon>Oryza</taxon>
    </lineage>
</organism>
<evidence type="ECO:0000313" key="3">
    <source>
        <dbReference type="Proteomes" id="UP000008022"/>
    </source>
</evidence>
<dbReference type="AlphaFoldDB" id="A0A0E0PP89"/>
<dbReference type="EnsemblPlants" id="ORUFI05G22220.1">
    <property type="protein sequence ID" value="ORUFI05G22220.1"/>
    <property type="gene ID" value="ORUFI05G22220"/>
</dbReference>